<gene>
    <name evidence="1" type="ORF">JY500_20310</name>
</gene>
<dbReference type="PROSITE" id="PS51257">
    <property type="entry name" value="PROKAR_LIPOPROTEIN"/>
    <property type="match status" value="1"/>
</dbReference>
<dbReference type="Proteomes" id="UP000663570">
    <property type="component" value="Chromosome"/>
</dbReference>
<dbReference type="RefSeq" id="WP_206254391.1">
    <property type="nucleotide sequence ID" value="NZ_CP071060.1"/>
</dbReference>
<sequence length="172" mass="19054">MQHYDPRWLLIVLMLAGCSGDEHSGVKQWMAESSRDLRGRVPPLPTIKTFPVVAYEAGALVDPFRPSKLEAAKGGGGGGLRPDMNRRREPLESFPLESLRMVGTLTMKGRPLAIINADRTLYQVGVGNYMGQNFGVITQVTESEVTLKELIEDTNGDWVERVNTLQLQEATK</sequence>
<accession>A0ABX7MBA6</accession>
<organism evidence="1 2">
    <name type="scientific">Niveibacterium microcysteis</name>
    <dbReference type="NCBI Taxonomy" id="2811415"/>
    <lineage>
        <taxon>Bacteria</taxon>
        <taxon>Pseudomonadati</taxon>
        <taxon>Pseudomonadota</taxon>
        <taxon>Betaproteobacteria</taxon>
        <taxon>Rhodocyclales</taxon>
        <taxon>Rhodocyclaceae</taxon>
        <taxon>Niveibacterium</taxon>
    </lineage>
</organism>
<keyword evidence="2" id="KW-1185">Reference proteome</keyword>
<evidence type="ECO:0000313" key="2">
    <source>
        <dbReference type="Proteomes" id="UP000663570"/>
    </source>
</evidence>
<proteinExistence type="predicted"/>
<dbReference type="Pfam" id="PF04351">
    <property type="entry name" value="PilP"/>
    <property type="match status" value="1"/>
</dbReference>
<reference evidence="1 2" key="1">
    <citation type="submission" date="2021-02" db="EMBL/GenBank/DDBJ databases">
        <title>Niveibacterium changnyeongensis HC41.</title>
        <authorList>
            <person name="Kang M."/>
        </authorList>
    </citation>
    <scope>NUCLEOTIDE SEQUENCE [LARGE SCALE GENOMIC DNA]</scope>
    <source>
        <strain evidence="1 2">HC41</strain>
    </source>
</reference>
<name>A0ABX7MBA6_9RHOO</name>
<dbReference type="InterPro" id="IPR007446">
    <property type="entry name" value="PilP"/>
</dbReference>
<dbReference type="Gene3D" id="2.30.30.830">
    <property type="match status" value="1"/>
</dbReference>
<dbReference type="PIRSF" id="PIRSF016481">
    <property type="entry name" value="Pilus_assembly_PilP"/>
    <property type="match status" value="1"/>
</dbReference>
<protein>
    <submittedName>
        <fullName evidence="1">Pilus assembly protein PilP</fullName>
    </submittedName>
</protein>
<evidence type="ECO:0000313" key="1">
    <source>
        <dbReference type="EMBL" id="QSI76772.1"/>
    </source>
</evidence>
<dbReference type="EMBL" id="CP071060">
    <property type="protein sequence ID" value="QSI76772.1"/>
    <property type="molecule type" value="Genomic_DNA"/>
</dbReference>